<evidence type="ECO:0000259" key="3">
    <source>
        <dbReference type="PROSITE" id="PS50011"/>
    </source>
</evidence>
<gene>
    <name evidence="4" type="ORF">Cvel_2335</name>
</gene>
<feature type="region of interest" description="Disordered" evidence="1">
    <location>
        <begin position="596"/>
        <end position="616"/>
    </location>
</feature>
<dbReference type="GO" id="GO:0004672">
    <property type="term" value="F:protein kinase activity"/>
    <property type="evidence" value="ECO:0007669"/>
    <property type="project" value="InterPro"/>
</dbReference>
<feature type="region of interest" description="Disordered" evidence="1">
    <location>
        <begin position="126"/>
        <end position="311"/>
    </location>
</feature>
<proteinExistence type="predicted"/>
<feature type="region of interest" description="Disordered" evidence="1">
    <location>
        <begin position="28"/>
        <end position="49"/>
    </location>
</feature>
<dbReference type="PROSITE" id="PS50011">
    <property type="entry name" value="PROTEIN_KINASE_DOM"/>
    <property type="match status" value="1"/>
</dbReference>
<reference evidence="4" key="1">
    <citation type="submission" date="2014-11" db="EMBL/GenBank/DDBJ databases">
        <authorList>
            <person name="Otto D Thomas"/>
            <person name="Naeem Raeece"/>
        </authorList>
    </citation>
    <scope>NUCLEOTIDE SEQUENCE</scope>
</reference>
<dbReference type="Pfam" id="PF00069">
    <property type="entry name" value="Pkinase"/>
    <property type="match status" value="2"/>
</dbReference>
<dbReference type="EMBL" id="CDMZ01005854">
    <property type="protein sequence ID" value="CEM55227.1"/>
    <property type="molecule type" value="Genomic_DNA"/>
</dbReference>
<dbReference type="PROSITE" id="PS00109">
    <property type="entry name" value="PROTEIN_KINASE_TYR"/>
    <property type="match status" value="1"/>
</dbReference>
<dbReference type="InterPro" id="IPR000719">
    <property type="entry name" value="Prot_kinase_dom"/>
</dbReference>
<feature type="region of interest" description="Disordered" evidence="1">
    <location>
        <begin position="640"/>
        <end position="669"/>
    </location>
</feature>
<keyword evidence="2" id="KW-1133">Transmembrane helix</keyword>
<evidence type="ECO:0000313" key="4">
    <source>
        <dbReference type="EMBL" id="CEM55227.1"/>
    </source>
</evidence>
<protein>
    <recommendedName>
        <fullName evidence="3">Protein kinase domain-containing protein</fullName>
    </recommendedName>
</protein>
<evidence type="ECO:0000256" key="1">
    <source>
        <dbReference type="SAM" id="MobiDB-lite"/>
    </source>
</evidence>
<organism evidence="4">
    <name type="scientific">Chromera velia CCMP2878</name>
    <dbReference type="NCBI Taxonomy" id="1169474"/>
    <lineage>
        <taxon>Eukaryota</taxon>
        <taxon>Sar</taxon>
        <taxon>Alveolata</taxon>
        <taxon>Colpodellida</taxon>
        <taxon>Chromeraceae</taxon>
        <taxon>Chromera</taxon>
    </lineage>
</organism>
<keyword evidence="2" id="KW-0472">Membrane</keyword>
<feature type="region of interest" description="Disordered" evidence="1">
    <location>
        <begin position="71"/>
        <end position="111"/>
    </location>
</feature>
<name>A0A0G4IDG8_9ALVE</name>
<accession>A0A0G4IDG8</accession>
<feature type="domain" description="Protein kinase" evidence="3">
    <location>
        <begin position="325"/>
        <end position="772"/>
    </location>
</feature>
<feature type="compositionally biased region" description="Basic and acidic residues" evidence="1">
    <location>
        <begin position="651"/>
        <end position="662"/>
    </location>
</feature>
<feature type="transmembrane region" description="Helical" evidence="2">
    <location>
        <begin position="696"/>
        <end position="717"/>
    </location>
</feature>
<sequence length="780" mass="82992">MPTKTKSSSSPSSRDQYNLLAWMPSASAVSASGFPGGEDHEPSEERGEKFPFAFAIQRWRSSPLVDLFVQQECSDDDEDTHTHGTVVRSAAGEGGEASSSGSAQNFSCSGGKRVRHRRSLSFSQLFAPSSNRLHTLDEERPTLPSEEVQQTKEREETGAAAGPTLPLPVSPATHEGREECDHQASASEEPTLAVLSSPPSIQPSVVEQGHGREEKGNNSNRSRSEEVEESEVSTTDASSSSSSAKRERERETSSSSSSASQPGGPRERLRSSFAEAVAVETDRDTQGDSSSSCACRSPLPPPSSSCSSSSGLMRWGSIEELERRFAILYLLARGSFSQIFAAVDNDTGEEVVLKTSLPSHASRLCSSLPGGSGERDRDCGGTEGASGLPCIHRASLAAPAVKVSHYLLAEAEALAGLSHPNIVGLLAAFNTGREGGETRQQQQKGDDGVGREESGESAESFPPPPLPCAVSAPPSSPPAVSSHPPALAFHGGGGRRRLQNASFFVGGVLVEERIGRVHGCDLQFLVDSKGPLHEADAKTAFRALLSAVAYLHANRVVHRDITPGNLIFKDRRDLSSLTLIDFGLAFKEESVESLFTSTPAQQQQSSSGQTGIGDSGWGCEGGMGGGRVRALSDMTASTMAEAPSVLPSCGSEEKDEKEEGGKKTKSPRSVKIRITGTPGYLGRETLYGHAATSKSDVYACGAILFFMLAGFACFIGNDLKGTIRLNRQGRVDLEGPHFAHVSPDVRNLLRSLLEPDPKRRISAEEALRHPWMSPLSTLRP</sequence>
<dbReference type="AlphaFoldDB" id="A0A0G4IDG8"/>
<feature type="compositionally biased region" description="Low complexity" evidence="1">
    <location>
        <begin position="232"/>
        <end position="243"/>
    </location>
</feature>
<dbReference type="InterPro" id="IPR011009">
    <property type="entry name" value="Kinase-like_dom_sf"/>
</dbReference>
<dbReference type="VEuPathDB" id="CryptoDB:Cvel_2335"/>
<dbReference type="InterPro" id="IPR008266">
    <property type="entry name" value="Tyr_kinase_AS"/>
</dbReference>
<dbReference type="SUPFAM" id="SSF56112">
    <property type="entry name" value="Protein kinase-like (PK-like)"/>
    <property type="match status" value="1"/>
</dbReference>
<dbReference type="PANTHER" id="PTHR24347">
    <property type="entry name" value="SERINE/THREONINE-PROTEIN KINASE"/>
    <property type="match status" value="1"/>
</dbReference>
<evidence type="ECO:0000256" key="2">
    <source>
        <dbReference type="SAM" id="Phobius"/>
    </source>
</evidence>
<feature type="compositionally biased region" description="Low complexity" evidence="1">
    <location>
        <begin position="468"/>
        <end position="488"/>
    </location>
</feature>
<feature type="compositionally biased region" description="Basic and acidic residues" evidence="1">
    <location>
        <begin position="444"/>
        <end position="454"/>
    </location>
</feature>
<keyword evidence="2" id="KW-0812">Transmembrane</keyword>
<dbReference type="Gene3D" id="1.10.510.10">
    <property type="entry name" value="Transferase(Phosphotransferase) domain 1"/>
    <property type="match status" value="1"/>
</dbReference>
<dbReference type="Gene3D" id="3.30.200.20">
    <property type="entry name" value="Phosphorylase Kinase, domain 1"/>
    <property type="match status" value="1"/>
</dbReference>
<feature type="compositionally biased region" description="Basic and acidic residues" evidence="1">
    <location>
        <begin position="37"/>
        <end position="49"/>
    </location>
</feature>
<dbReference type="GO" id="GO:0005524">
    <property type="term" value="F:ATP binding"/>
    <property type="evidence" value="ECO:0007669"/>
    <property type="project" value="InterPro"/>
</dbReference>
<feature type="region of interest" description="Disordered" evidence="1">
    <location>
        <begin position="433"/>
        <end position="492"/>
    </location>
</feature>
<dbReference type="SMART" id="SM00220">
    <property type="entry name" value="S_TKc"/>
    <property type="match status" value="1"/>
</dbReference>